<evidence type="ECO:0000313" key="2">
    <source>
        <dbReference type="EMBL" id="GAA4170162.1"/>
    </source>
</evidence>
<proteinExistence type="predicted"/>
<dbReference type="PANTHER" id="PTHR12526">
    <property type="entry name" value="GLYCOSYLTRANSFERASE"/>
    <property type="match status" value="1"/>
</dbReference>
<accession>A0ABP7ZTP0</accession>
<reference evidence="3" key="1">
    <citation type="journal article" date="2019" name="Int. J. Syst. Evol. Microbiol.">
        <title>The Global Catalogue of Microorganisms (GCM) 10K type strain sequencing project: providing services to taxonomists for standard genome sequencing and annotation.</title>
        <authorList>
            <consortium name="The Broad Institute Genomics Platform"/>
            <consortium name="The Broad Institute Genome Sequencing Center for Infectious Disease"/>
            <person name="Wu L."/>
            <person name="Ma J."/>
        </authorList>
    </citation>
    <scope>NUCLEOTIDE SEQUENCE [LARGE SCALE GENOMIC DNA]</scope>
    <source>
        <strain evidence="3">JCM 16722</strain>
    </source>
</reference>
<feature type="domain" description="Glycosyl transferase family 1" evidence="1">
    <location>
        <begin position="192"/>
        <end position="370"/>
    </location>
</feature>
<dbReference type="PANTHER" id="PTHR12526:SF572">
    <property type="entry name" value="BLL5144 PROTEIN"/>
    <property type="match status" value="1"/>
</dbReference>
<dbReference type="Pfam" id="PF00534">
    <property type="entry name" value="Glycos_transf_1"/>
    <property type="match status" value="1"/>
</dbReference>
<dbReference type="SUPFAM" id="SSF53756">
    <property type="entry name" value="UDP-Glycosyltransferase/glycogen phosphorylase"/>
    <property type="match status" value="1"/>
</dbReference>
<dbReference type="SUPFAM" id="SSF48208">
    <property type="entry name" value="Six-hairpin glycosidases"/>
    <property type="match status" value="1"/>
</dbReference>
<keyword evidence="3" id="KW-1185">Reference proteome</keyword>
<evidence type="ECO:0000313" key="3">
    <source>
        <dbReference type="Proteomes" id="UP001500167"/>
    </source>
</evidence>
<dbReference type="InterPro" id="IPR001296">
    <property type="entry name" value="Glyco_trans_1"/>
</dbReference>
<name>A0ABP7ZTP0_9SPHI</name>
<dbReference type="Proteomes" id="UP001500167">
    <property type="component" value="Unassembled WGS sequence"/>
</dbReference>
<protein>
    <submittedName>
        <fullName evidence="2">Glycosyltransferase family 4 protein</fullName>
    </submittedName>
</protein>
<dbReference type="InterPro" id="IPR008928">
    <property type="entry name" value="6-hairpin_glycosidase_sf"/>
</dbReference>
<dbReference type="EMBL" id="BAAAZK010000002">
    <property type="protein sequence ID" value="GAA4170162.1"/>
    <property type="molecule type" value="Genomic_DNA"/>
</dbReference>
<dbReference type="CDD" id="cd03822">
    <property type="entry name" value="GT4_mannosyltransferase-like"/>
    <property type="match status" value="1"/>
</dbReference>
<dbReference type="Gene3D" id="3.40.50.2000">
    <property type="entry name" value="Glycogen Phosphorylase B"/>
    <property type="match status" value="2"/>
</dbReference>
<gene>
    <name evidence="2" type="ORF">GCM10022218_08170</name>
</gene>
<evidence type="ECO:0000259" key="1">
    <source>
        <dbReference type="Pfam" id="PF00534"/>
    </source>
</evidence>
<sequence length="757" mass="86027">MEHTNAIALTKGFYSKTIISMKIAYISTYLPKECGIATFTSDLLHAVALHNQDLTQHVIAVADRDYAYPGEVVFTIDQQHQLSYIAAADYINNNGYDCVILEHEYGIFGGNSGMYILSLINALHIPLLVNLHTILEKPNVDEKAILIEIVKRASIVVVMSNYAITLLKSVYRINTAKVRLIHHGVPEFHLTQEEAKEKKGFSGKKILLTFGFIGRNKGIETVIESLAAVVKNEPDLIYLIVGKTHPNVLAHSGEEYREYLKSMVDAYHLEDHVQFVNSFVSQSDLVTYLSACDVYVTPYVNEAQITSGTLSYAIGAGAAVVSTPYWHAKELLADGRGVLVEFKNPALMATTLAALFSNQEYRMTLRDNARVFGKEMTWRNIGLRYSRLLDKVVPSLDGFKENVTFSKDEMPKFSWKHIDRLTNQVGILQHATYSLPNYKEGYCLDDNARALLVTLLAQPDFADKRHDRRISTYLSYIYYHQREDGLFHNFMSFQHNFLDEVGSEDSFGRTVWALGVLLRETKLTSYYQLGHELFFRSVPHFKQLRSNRAIAYTILGIAEYLRHQSNDEVMVELMRELIGKLIKEYEASSDDSWQWFEPVLAYDNAILPYALLTAYPFLNDEAVKQLGLLTLTFLEGITVQNGGLSLVGNQEWAKQGKHISKFGQQPLDVTAMVFMYREAFRLTNKKVYFARMIASFRWFLGENDLKLGLYDEETKGCCDGLESYGINRNQGAESTLCFYLAYIVVYRAFIDSAQDSK</sequence>
<comment type="caution">
    <text evidence="2">The sequence shown here is derived from an EMBL/GenBank/DDBJ whole genome shotgun (WGS) entry which is preliminary data.</text>
</comment>
<organism evidence="2 3">
    <name type="scientific">Sphingobacterium ginsenosidimutans</name>
    <dbReference type="NCBI Taxonomy" id="687845"/>
    <lineage>
        <taxon>Bacteria</taxon>
        <taxon>Pseudomonadati</taxon>
        <taxon>Bacteroidota</taxon>
        <taxon>Sphingobacteriia</taxon>
        <taxon>Sphingobacteriales</taxon>
        <taxon>Sphingobacteriaceae</taxon>
        <taxon>Sphingobacterium</taxon>
    </lineage>
</organism>